<protein>
    <recommendedName>
        <fullName evidence="4">PF07598 family protein</fullName>
    </recommendedName>
</protein>
<dbReference type="GeneID" id="4684834"/>
<evidence type="ECO:0000313" key="3">
    <source>
        <dbReference type="Proteomes" id="UP000009359"/>
    </source>
</evidence>
<dbReference type="InterPro" id="IPR011455">
    <property type="entry name" value="DUF1561"/>
</dbReference>
<gene>
    <name evidence="2" type="ORF">BbINS_05067</name>
    <name evidence="1" type="ORF">BbINS_05542</name>
</gene>
<organism evidence="2 3">
    <name type="scientific">Bartonella bacilliformis INS</name>
    <dbReference type="NCBI Taxonomy" id="1206782"/>
    <lineage>
        <taxon>Bacteria</taxon>
        <taxon>Pseudomonadati</taxon>
        <taxon>Pseudomonadota</taxon>
        <taxon>Alphaproteobacteria</taxon>
        <taxon>Hyphomicrobiales</taxon>
        <taxon>Bartonellaceae</taxon>
        <taxon>Bartonella</taxon>
    </lineage>
</organism>
<evidence type="ECO:0000313" key="2">
    <source>
        <dbReference type="EMBL" id="EKS43605.1"/>
    </source>
</evidence>
<evidence type="ECO:0000313" key="1">
    <source>
        <dbReference type="EMBL" id="EKS43073.1"/>
    </source>
</evidence>
<dbReference type="EMBL" id="AMQK01000017">
    <property type="protein sequence ID" value="EKS43605.1"/>
    <property type="molecule type" value="Genomic_DNA"/>
</dbReference>
<accession>A0ABN0IFY3</accession>
<dbReference type="RefSeq" id="WP_005767656.1">
    <property type="nucleotide sequence ID" value="NZ_AMQK01000017.1"/>
</dbReference>
<reference evidence="2 3" key="1">
    <citation type="journal article" date="2013" name="Genome Announc.">
        <title>Whole Genome Sequencing and Comparative Analysis of Bartonella bacilliformis Strain INS, the Causative Agent of Carrion's Disease.</title>
        <authorList>
            <person name="Tarazona D."/>
            <person name="Padilla C."/>
            <person name="Caceres O."/>
            <person name="Montenegro J.D."/>
            <person name="Bailon H."/>
            <person name="Ventura G."/>
            <person name="Mendoza G."/>
            <person name="Anaya E."/>
            <person name="Guio H."/>
        </authorList>
    </citation>
    <scope>NUCLEOTIDE SEQUENCE [LARGE SCALE GENOMIC DNA]</scope>
    <source>
        <strain evidence="2 3">INS</strain>
    </source>
</reference>
<dbReference type="EMBL" id="AMQK01000019">
    <property type="protein sequence ID" value="EKS43073.1"/>
    <property type="molecule type" value="Genomic_DNA"/>
</dbReference>
<sequence>MELKLLLFFFILLQTLHISVAAPIPSSPIQPPTDTAHDEAIRVRVHTGYEYCYTPTFVNGESYVYLNRCSSSRAPSARYDVFQRIAWNVNNVWLCMTAPSSVTGIDGKSTEDWDYLLLRPCVINDANQRWIIKENALYTADKKFRVKDYKWYAYISKNSGDYYDHTLIGMDKWANTVAPPVNLNTKTFLGWNFISSPTQTRYYVTDDGSRAELFDLYYNPENGHLARYFPSSGAMSCMVSQQAQSESWDWVRWLSCKETISHNTEDKDIGFWDISQLNGNEGPILDYLGNLLRLTQYGSNWGFPYTATSDYITKQESQYNHPTSDFIFEYDIERWNRFVNGNLGDTLTYCPAPGTKKNVTQTAHIREKRSLPPSFELTEEWKERLWQIARSNVHGTTPRIAYCGPCMLQTLQMLAELQTRYPRGPLPDGAGYFFNTAPNRNLFISFHARFPLLAERLRSTENYINVPLHTGESDYTRTTRIGRSAALILLPNYDWRPSAVARTREEMRSIIQNMLTAPSGTLWYLAMVRTSSTGTSGHAQPILRTRDGLVLIPTNTVGTTFEQYLQRLTPITTVEGVLNDLTRGGALILNSLATTQMALRYEIPLDFYLSQRDCTGEGDGRRGSGLFPRAALFNQCLSGRCAIQ</sequence>
<dbReference type="Proteomes" id="UP000009359">
    <property type="component" value="Unassembled WGS sequence"/>
</dbReference>
<comment type="caution">
    <text evidence="2">The sequence shown here is derived from an EMBL/GenBank/DDBJ whole genome shotgun (WGS) entry which is preliminary data.</text>
</comment>
<proteinExistence type="predicted"/>
<dbReference type="Pfam" id="PF07598">
    <property type="entry name" value="DUF1561"/>
    <property type="match status" value="1"/>
</dbReference>
<evidence type="ECO:0008006" key="4">
    <source>
        <dbReference type="Google" id="ProtNLM"/>
    </source>
</evidence>
<name>A0ABN0IFY3_BARBA</name>
<keyword evidence="3" id="KW-1185">Reference proteome</keyword>